<protein>
    <submittedName>
        <fullName evidence="2">Uncharacterized protein</fullName>
    </submittedName>
</protein>
<proteinExistence type="predicted"/>
<gene>
    <name evidence="2" type="ORF">PR048_023030</name>
</gene>
<organism evidence="2 3">
    <name type="scientific">Dryococelus australis</name>
    <dbReference type="NCBI Taxonomy" id="614101"/>
    <lineage>
        <taxon>Eukaryota</taxon>
        <taxon>Metazoa</taxon>
        <taxon>Ecdysozoa</taxon>
        <taxon>Arthropoda</taxon>
        <taxon>Hexapoda</taxon>
        <taxon>Insecta</taxon>
        <taxon>Pterygota</taxon>
        <taxon>Neoptera</taxon>
        <taxon>Polyneoptera</taxon>
        <taxon>Phasmatodea</taxon>
        <taxon>Verophasmatodea</taxon>
        <taxon>Anareolatae</taxon>
        <taxon>Phasmatidae</taxon>
        <taxon>Eurycanthinae</taxon>
        <taxon>Dryococelus</taxon>
    </lineage>
</organism>
<name>A0ABQ9GSZ5_9NEOP</name>
<sequence length="649" mass="73732">MPPRRSGEIRVARNIEVLRADEGEARRVRSSTGMQGRGKREIPEKTSRPRASRDEWSSIHYCATPRYSQADWHGLLPLMTSLPMCTLGAMERLHVGPGRSNTLPFVGTATENTLTGIVGESSTSEFTVHLLQPMQPLGWNEGTTLRSSSDSDIFDNSGADRTWKPDETATSEELDDTLHNADGFKSEWKRNVAKVKRNKGEAYINAKGTHINARSMKTGCEDKYRYQCSQIQDHKRSQTFEKYWSLGAVNRQRQYGLKKCSFSREQPIATCMSRSQPQYRRVKGAARDVNYEYHFEVDGLKYSVCEKFVMDTLNKTCDGVVEEDMHGKRGNHPTIDPTTSEDVRTHINSIPRIESHYLRKQTSREFISGGITVADLHRDYVKECQEQGRIHGTYAAYRNIFLAGFNISFFITNKYQCAFREKLKDAEDKELLANEYKEHRKEIGLSRTGKANDSDLAKQGKCVTACFDLQAVLPTPCDDVPAFYYKRRPSVQYFTIYDLGRNIVHCYGWHEGAGRRGPNDIASFCKNIVSENMFVFFSDNCASQNNNKFIVALYLYAVSVHDIAITEMDTQDFVDFKTLSKFYGTSFSVNTDKGKISWQSIREIKPLQFSYKTSFGGTSKTVLTRKVTRGRPSIPKLSHVYTSPPGATE</sequence>
<evidence type="ECO:0000313" key="3">
    <source>
        <dbReference type="Proteomes" id="UP001159363"/>
    </source>
</evidence>
<reference evidence="2 3" key="1">
    <citation type="submission" date="2023-02" db="EMBL/GenBank/DDBJ databases">
        <title>LHISI_Scaffold_Assembly.</title>
        <authorList>
            <person name="Stuart O.P."/>
            <person name="Cleave R."/>
            <person name="Magrath M.J.L."/>
            <person name="Mikheyev A.S."/>
        </authorList>
    </citation>
    <scope>NUCLEOTIDE SEQUENCE [LARGE SCALE GENOMIC DNA]</scope>
    <source>
        <strain evidence="2">Daus_M_001</strain>
        <tissue evidence="2">Leg muscle</tissue>
    </source>
</reference>
<dbReference type="EMBL" id="JARBHB010000009">
    <property type="protein sequence ID" value="KAJ8875137.1"/>
    <property type="molecule type" value="Genomic_DNA"/>
</dbReference>
<dbReference type="PANTHER" id="PTHR10773">
    <property type="entry name" value="DNA-DIRECTED RNA POLYMERASES I, II, AND III SUBUNIT RPABC2"/>
    <property type="match status" value="1"/>
</dbReference>
<feature type="region of interest" description="Disordered" evidence="1">
    <location>
        <begin position="145"/>
        <end position="172"/>
    </location>
</feature>
<evidence type="ECO:0000256" key="1">
    <source>
        <dbReference type="SAM" id="MobiDB-lite"/>
    </source>
</evidence>
<feature type="compositionally biased region" description="Basic and acidic residues" evidence="1">
    <location>
        <begin position="38"/>
        <end position="51"/>
    </location>
</feature>
<accession>A0ABQ9GSZ5</accession>
<dbReference type="Proteomes" id="UP001159363">
    <property type="component" value="Chromosome 8"/>
</dbReference>
<evidence type="ECO:0000313" key="2">
    <source>
        <dbReference type="EMBL" id="KAJ8875137.1"/>
    </source>
</evidence>
<feature type="non-terminal residue" evidence="2">
    <location>
        <position position="649"/>
    </location>
</feature>
<feature type="region of interest" description="Disordered" evidence="1">
    <location>
        <begin position="23"/>
        <end position="51"/>
    </location>
</feature>
<dbReference type="PANTHER" id="PTHR10773:SF19">
    <property type="match status" value="1"/>
</dbReference>
<comment type="caution">
    <text evidence="2">The sequence shown here is derived from an EMBL/GenBank/DDBJ whole genome shotgun (WGS) entry which is preliminary data.</text>
</comment>
<keyword evidence="3" id="KW-1185">Reference proteome</keyword>